<evidence type="ECO:0000259" key="11">
    <source>
        <dbReference type="PROSITE" id="PS51755"/>
    </source>
</evidence>
<dbReference type="InterPro" id="IPR016032">
    <property type="entry name" value="Sig_transdc_resp-reg_C-effctor"/>
</dbReference>
<dbReference type="Pfam" id="PF00072">
    <property type="entry name" value="Response_reg"/>
    <property type="match status" value="1"/>
</dbReference>
<evidence type="ECO:0000256" key="5">
    <source>
        <dbReference type="ARBA" id="ARBA00023125"/>
    </source>
</evidence>
<dbReference type="InterPro" id="IPR039420">
    <property type="entry name" value="WalR-like"/>
</dbReference>
<dbReference type="SMART" id="SM00448">
    <property type="entry name" value="REC"/>
    <property type="match status" value="1"/>
</dbReference>
<dbReference type="FunFam" id="1.10.10.10:FF:000018">
    <property type="entry name" value="DNA-binding response regulator ResD"/>
    <property type="match status" value="1"/>
</dbReference>
<dbReference type="PANTHER" id="PTHR48111">
    <property type="entry name" value="REGULATOR OF RPOS"/>
    <property type="match status" value="1"/>
</dbReference>
<keyword evidence="3" id="KW-0902">Two-component regulatory system</keyword>
<dbReference type="GO" id="GO:0000156">
    <property type="term" value="F:phosphorelay response regulator activity"/>
    <property type="evidence" value="ECO:0007669"/>
    <property type="project" value="TreeGrafter"/>
</dbReference>
<dbReference type="Proteomes" id="UP000249016">
    <property type="component" value="Unassembled WGS sequence"/>
</dbReference>
<dbReference type="InterPro" id="IPR036388">
    <property type="entry name" value="WH-like_DNA-bd_sf"/>
</dbReference>
<evidence type="ECO:0000256" key="6">
    <source>
        <dbReference type="ARBA" id="ARBA00023163"/>
    </source>
</evidence>
<keyword evidence="6" id="KW-0804">Transcription</keyword>
<dbReference type="RefSeq" id="WP_111349392.1">
    <property type="nucleotide sequence ID" value="NZ_QLII01000001.1"/>
</dbReference>
<dbReference type="InterPro" id="IPR001789">
    <property type="entry name" value="Sig_transdc_resp-reg_receiver"/>
</dbReference>
<feature type="modified residue" description="4-aspartylphosphate" evidence="8">
    <location>
        <position position="52"/>
    </location>
</feature>
<dbReference type="PROSITE" id="PS51755">
    <property type="entry name" value="OMPR_PHOB"/>
    <property type="match status" value="1"/>
</dbReference>
<reference evidence="12 13" key="1">
    <citation type="submission" date="2018-06" db="EMBL/GenBank/DDBJ databases">
        <title>Spirosoma sp. HMF3257 Genome sequencing and assembly.</title>
        <authorList>
            <person name="Kang H."/>
            <person name="Cha I."/>
            <person name="Kim H."/>
            <person name="Kang J."/>
            <person name="Joh K."/>
        </authorList>
    </citation>
    <scope>NUCLEOTIDE SEQUENCE [LARGE SCALE GENOMIC DNA]</scope>
    <source>
        <strain evidence="12 13">HMF3257</strain>
    </source>
</reference>
<evidence type="ECO:0000256" key="8">
    <source>
        <dbReference type="PROSITE-ProRule" id="PRU00169"/>
    </source>
</evidence>
<dbReference type="PROSITE" id="PS50110">
    <property type="entry name" value="RESPONSE_REGULATORY"/>
    <property type="match status" value="1"/>
</dbReference>
<dbReference type="PANTHER" id="PTHR48111:SF40">
    <property type="entry name" value="PHOSPHATE REGULON TRANSCRIPTIONAL REGULATORY PROTEIN PHOB"/>
    <property type="match status" value="1"/>
</dbReference>
<dbReference type="SUPFAM" id="SSF52172">
    <property type="entry name" value="CheY-like"/>
    <property type="match status" value="1"/>
</dbReference>
<evidence type="ECO:0000256" key="7">
    <source>
        <dbReference type="ARBA" id="ARBA00024735"/>
    </source>
</evidence>
<dbReference type="GO" id="GO:0032993">
    <property type="term" value="C:protein-DNA complex"/>
    <property type="evidence" value="ECO:0007669"/>
    <property type="project" value="TreeGrafter"/>
</dbReference>
<dbReference type="InterPro" id="IPR011006">
    <property type="entry name" value="CheY-like_superfamily"/>
</dbReference>
<dbReference type="Gene3D" id="1.10.10.10">
    <property type="entry name" value="Winged helix-like DNA-binding domain superfamily/Winged helix DNA-binding domain"/>
    <property type="match status" value="1"/>
</dbReference>
<evidence type="ECO:0000313" key="12">
    <source>
        <dbReference type="EMBL" id="RAI78057.1"/>
    </source>
</evidence>
<name>A0A327NS36_9BACT</name>
<evidence type="ECO:0000256" key="2">
    <source>
        <dbReference type="ARBA" id="ARBA00022553"/>
    </source>
</evidence>
<protein>
    <recommendedName>
        <fullName evidence="1">Phosphate regulon transcriptional regulatory protein PhoB</fullName>
    </recommendedName>
</protein>
<dbReference type="EMBL" id="QLII01000001">
    <property type="protein sequence ID" value="RAI78057.1"/>
    <property type="molecule type" value="Genomic_DNA"/>
</dbReference>
<evidence type="ECO:0000256" key="1">
    <source>
        <dbReference type="ARBA" id="ARBA00013332"/>
    </source>
</evidence>
<keyword evidence="2 8" id="KW-0597">Phosphoprotein</keyword>
<dbReference type="GO" id="GO:0000976">
    <property type="term" value="F:transcription cis-regulatory region binding"/>
    <property type="evidence" value="ECO:0007669"/>
    <property type="project" value="TreeGrafter"/>
</dbReference>
<keyword evidence="5 9" id="KW-0238">DNA-binding</keyword>
<comment type="function">
    <text evidence="7">This protein is a positive regulator for the phosphate regulon. Transcription of this operon is positively regulated by PhoB and PhoR when phosphate is limited.</text>
</comment>
<dbReference type="FunFam" id="3.40.50.2300:FF:000001">
    <property type="entry name" value="DNA-binding response regulator PhoB"/>
    <property type="match status" value="1"/>
</dbReference>
<dbReference type="OrthoDB" id="9790442at2"/>
<feature type="DNA-binding region" description="OmpR/PhoB-type" evidence="9">
    <location>
        <begin position="132"/>
        <end position="231"/>
    </location>
</feature>
<dbReference type="InterPro" id="IPR001867">
    <property type="entry name" value="OmpR/PhoB-type_DNA-bd"/>
</dbReference>
<dbReference type="Gene3D" id="3.40.50.2300">
    <property type="match status" value="1"/>
</dbReference>
<dbReference type="GO" id="GO:0005829">
    <property type="term" value="C:cytosol"/>
    <property type="evidence" value="ECO:0007669"/>
    <property type="project" value="TreeGrafter"/>
</dbReference>
<dbReference type="SUPFAM" id="SSF46894">
    <property type="entry name" value="C-terminal effector domain of the bipartite response regulators"/>
    <property type="match status" value="1"/>
</dbReference>
<dbReference type="SMART" id="SM00862">
    <property type="entry name" value="Trans_reg_C"/>
    <property type="match status" value="1"/>
</dbReference>
<evidence type="ECO:0000256" key="3">
    <source>
        <dbReference type="ARBA" id="ARBA00023012"/>
    </source>
</evidence>
<feature type="domain" description="Response regulatory" evidence="10">
    <location>
        <begin position="3"/>
        <end position="117"/>
    </location>
</feature>
<evidence type="ECO:0000259" key="10">
    <source>
        <dbReference type="PROSITE" id="PS50110"/>
    </source>
</evidence>
<dbReference type="Pfam" id="PF00486">
    <property type="entry name" value="Trans_reg_C"/>
    <property type="match status" value="1"/>
</dbReference>
<accession>A0A327NS36</accession>
<evidence type="ECO:0000256" key="4">
    <source>
        <dbReference type="ARBA" id="ARBA00023015"/>
    </source>
</evidence>
<keyword evidence="13" id="KW-1185">Reference proteome</keyword>
<feature type="domain" description="OmpR/PhoB-type" evidence="11">
    <location>
        <begin position="132"/>
        <end position="231"/>
    </location>
</feature>
<keyword evidence="4" id="KW-0805">Transcription regulation</keyword>
<dbReference type="AlphaFoldDB" id="A0A327NS36"/>
<dbReference type="GO" id="GO:0006355">
    <property type="term" value="P:regulation of DNA-templated transcription"/>
    <property type="evidence" value="ECO:0007669"/>
    <property type="project" value="InterPro"/>
</dbReference>
<evidence type="ECO:0000313" key="13">
    <source>
        <dbReference type="Proteomes" id="UP000249016"/>
    </source>
</evidence>
<dbReference type="Gene3D" id="6.10.250.690">
    <property type="match status" value="1"/>
</dbReference>
<sequence>MKKILIVEDDPLIVDLVRIHLRTLPAEVLTATSGRAGLEQLTHQAVDLCILDVMLPDMDGVEICRQIRQHDTFTPILMLTARIQEADKVAGLEAGADDYLTKPFGIQEFMARVRAMLRRSSLGNAVPLTSPPSIITHNALWIHTADRIVTLNGSRVELTPKEFDLLVLLAENPGKSYSRKELLHLVWDYHFSGYEHTVTAHINRLRNKIESDFARPVYILTTWGIGYRFAEPLKSESI</sequence>
<organism evidence="12 13">
    <name type="scientific">Spirosoma telluris</name>
    <dbReference type="NCBI Taxonomy" id="2183553"/>
    <lineage>
        <taxon>Bacteria</taxon>
        <taxon>Pseudomonadati</taxon>
        <taxon>Bacteroidota</taxon>
        <taxon>Cytophagia</taxon>
        <taxon>Cytophagales</taxon>
        <taxon>Cytophagaceae</taxon>
        <taxon>Spirosoma</taxon>
    </lineage>
</organism>
<dbReference type="CDD" id="cd17574">
    <property type="entry name" value="REC_OmpR"/>
    <property type="match status" value="1"/>
</dbReference>
<comment type="caution">
    <text evidence="12">The sequence shown here is derived from an EMBL/GenBank/DDBJ whole genome shotgun (WGS) entry which is preliminary data.</text>
</comment>
<dbReference type="CDD" id="cd00383">
    <property type="entry name" value="trans_reg_C"/>
    <property type="match status" value="1"/>
</dbReference>
<gene>
    <name evidence="12" type="ORF">HMF3257_35350</name>
</gene>
<proteinExistence type="predicted"/>
<evidence type="ECO:0000256" key="9">
    <source>
        <dbReference type="PROSITE-ProRule" id="PRU01091"/>
    </source>
</evidence>